<accession>A0A5B2X182</accession>
<proteinExistence type="predicted"/>
<dbReference type="AlphaFoldDB" id="A0A5B2X182"/>
<protein>
    <submittedName>
        <fullName evidence="2">ImmA/IrrE family metallo-endopeptidase</fullName>
    </submittedName>
</protein>
<feature type="compositionally biased region" description="Polar residues" evidence="1">
    <location>
        <begin position="184"/>
        <end position="193"/>
    </location>
</feature>
<name>A0A5B2X182_9PSEU</name>
<keyword evidence="3" id="KW-1185">Reference proteome</keyword>
<evidence type="ECO:0000313" key="2">
    <source>
        <dbReference type="EMBL" id="KAA2256926.1"/>
    </source>
</evidence>
<feature type="region of interest" description="Disordered" evidence="1">
    <location>
        <begin position="173"/>
        <end position="193"/>
    </location>
</feature>
<evidence type="ECO:0000256" key="1">
    <source>
        <dbReference type="SAM" id="MobiDB-lite"/>
    </source>
</evidence>
<reference evidence="2 3" key="1">
    <citation type="submission" date="2019-09" db="EMBL/GenBank/DDBJ databases">
        <title>Goodfellowia gen. nov., a new genus of the Pseudonocardineae related to Actinoalloteichus, containing Goodfellowia coeruleoviolacea gen. nov., comb. nov. gen. nov., comb. nov.</title>
        <authorList>
            <person name="Labeda D."/>
        </authorList>
    </citation>
    <scope>NUCLEOTIDE SEQUENCE [LARGE SCALE GENOMIC DNA]</scope>
    <source>
        <strain evidence="2 3">AN110305</strain>
    </source>
</reference>
<dbReference type="EMBL" id="VUOB01000048">
    <property type="protein sequence ID" value="KAA2256926.1"/>
    <property type="molecule type" value="Genomic_DNA"/>
</dbReference>
<dbReference type="OrthoDB" id="4144896at2"/>
<organism evidence="2 3">
    <name type="scientific">Solihabitans fulvus</name>
    <dbReference type="NCBI Taxonomy" id="1892852"/>
    <lineage>
        <taxon>Bacteria</taxon>
        <taxon>Bacillati</taxon>
        <taxon>Actinomycetota</taxon>
        <taxon>Actinomycetes</taxon>
        <taxon>Pseudonocardiales</taxon>
        <taxon>Pseudonocardiaceae</taxon>
        <taxon>Solihabitans</taxon>
    </lineage>
</organism>
<dbReference type="Proteomes" id="UP000323454">
    <property type="component" value="Unassembled WGS sequence"/>
</dbReference>
<evidence type="ECO:0000313" key="3">
    <source>
        <dbReference type="Proteomes" id="UP000323454"/>
    </source>
</evidence>
<sequence>MDLGQVHQRCIQQIERLRIGTPLDIGALCADLGRQRGRPIRLLPMPARAANPTGLWISSATADYVFYEEDTSFLHRDHIILHEIGHLMLNHTGAPALTEATARLLLPNIDPAVVRRVLGRSNYSEQDEQEAEMFASLILSKAGFRVDTRHIPVASEEISDVLNRLWSVLGSPQGIGSPEGIDSPQGTGSPEGD</sequence>
<reference evidence="2 3" key="2">
    <citation type="submission" date="2019-09" db="EMBL/GenBank/DDBJ databases">
        <authorList>
            <person name="Jin C."/>
        </authorList>
    </citation>
    <scope>NUCLEOTIDE SEQUENCE [LARGE SCALE GENOMIC DNA]</scope>
    <source>
        <strain evidence="2 3">AN110305</strain>
    </source>
</reference>
<gene>
    <name evidence="2" type="ORF">F0L68_25865</name>
</gene>
<comment type="caution">
    <text evidence="2">The sequence shown here is derived from an EMBL/GenBank/DDBJ whole genome shotgun (WGS) entry which is preliminary data.</text>
</comment>